<dbReference type="SUPFAM" id="SSF55729">
    <property type="entry name" value="Acyl-CoA N-acyltransferases (Nat)"/>
    <property type="match status" value="1"/>
</dbReference>
<dbReference type="AlphaFoldDB" id="A0A4Q9FPA9"/>
<dbReference type="Proteomes" id="UP000292372">
    <property type="component" value="Unassembled WGS sequence"/>
</dbReference>
<dbReference type="InterPro" id="IPR000182">
    <property type="entry name" value="GNAT_dom"/>
</dbReference>
<protein>
    <submittedName>
        <fullName evidence="2">GNAT family N-acetyltransferase</fullName>
    </submittedName>
</protein>
<dbReference type="Gene3D" id="3.40.630.30">
    <property type="match status" value="1"/>
</dbReference>
<evidence type="ECO:0000313" key="2">
    <source>
        <dbReference type="EMBL" id="TBN14499.1"/>
    </source>
</evidence>
<comment type="caution">
    <text evidence="2">The sequence shown here is derived from an EMBL/GenBank/DDBJ whole genome shotgun (WGS) entry which is preliminary data.</text>
</comment>
<keyword evidence="2" id="KW-0808">Transferase</keyword>
<proteinExistence type="predicted"/>
<name>A0A4Q9FPA9_9FLAO</name>
<dbReference type="PANTHER" id="PTHR43415">
    <property type="entry name" value="SPERMIDINE N(1)-ACETYLTRANSFERASE"/>
    <property type="match status" value="1"/>
</dbReference>
<dbReference type="RefSeq" id="WP_130937620.1">
    <property type="nucleotide sequence ID" value="NZ_BMEE01000002.1"/>
</dbReference>
<reference evidence="2 3" key="1">
    <citation type="journal article" date="2015" name="Int. J. Syst. Evol. Microbiol.">
        <title>Hyunsoonleella pacifica sp. nov., isolated from seawater of South Pacific Gyre.</title>
        <authorList>
            <person name="Gao X."/>
            <person name="Zhang Z."/>
            <person name="Dai X."/>
            <person name="Zhang X.H."/>
        </authorList>
    </citation>
    <scope>NUCLEOTIDE SEQUENCE [LARGE SCALE GENOMIC DNA]</scope>
    <source>
        <strain evidence="2 3">SW033</strain>
    </source>
</reference>
<dbReference type="PROSITE" id="PS51186">
    <property type="entry name" value="GNAT"/>
    <property type="match status" value="1"/>
</dbReference>
<dbReference type="EMBL" id="SIRS01000005">
    <property type="protein sequence ID" value="TBN14499.1"/>
    <property type="molecule type" value="Genomic_DNA"/>
</dbReference>
<organism evidence="2 3">
    <name type="scientific">Hyunsoonleella pacifica</name>
    <dbReference type="NCBI Taxonomy" id="1080224"/>
    <lineage>
        <taxon>Bacteria</taxon>
        <taxon>Pseudomonadati</taxon>
        <taxon>Bacteroidota</taxon>
        <taxon>Flavobacteriia</taxon>
        <taxon>Flavobacteriales</taxon>
        <taxon>Flavobacteriaceae</taxon>
    </lineage>
</organism>
<keyword evidence="3" id="KW-1185">Reference proteome</keyword>
<dbReference type="GO" id="GO:0016747">
    <property type="term" value="F:acyltransferase activity, transferring groups other than amino-acyl groups"/>
    <property type="evidence" value="ECO:0007669"/>
    <property type="project" value="InterPro"/>
</dbReference>
<gene>
    <name evidence="2" type="ORF">EYD46_13070</name>
</gene>
<accession>A0A4Q9FPA9</accession>
<feature type="domain" description="N-acetyltransferase" evidence="1">
    <location>
        <begin position="7"/>
        <end position="149"/>
    </location>
</feature>
<dbReference type="OrthoDB" id="883856at2"/>
<evidence type="ECO:0000313" key="3">
    <source>
        <dbReference type="Proteomes" id="UP000292372"/>
    </source>
</evidence>
<dbReference type="Pfam" id="PF00583">
    <property type="entry name" value="Acetyltransf_1"/>
    <property type="match status" value="1"/>
</dbReference>
<evidence type="ECO:0000259" key="1">
    <source>
        <dbReference type="PROSITE" id="PS51186"/>
    </source>
</evidence>
<sequence length="151" mass="17666">MNETDKIIIRNTVPDDLDKIVVLEKNDSQFVQEYSKAEHQNIIEEEQHLSIFEKKSEALIGYIILAGIFSKNKIIEFRRIVVSKKGLGYGKDAIRLIKQICFTQLKAKQIWLDVYEDNLRAIKLYQSLGFKKDKVKTINGRKLWIMSLHQL</sequence>
<dbReference type="PANTHER" id="PTHR43415:SF3">
    <property type="entry name" value="GNAT-FAMILY ACETYLTRANSFERASE"/>
    <property type="match status" value="1"/>
</dbReference>
<dbReference type="InterPro" id="IPR016181">
    <property type="entry name" value="Acyl_CoA_acyltransferase"/>
</dbReference>